<evidence type="ECO:0000313" key="3">
    <source>
        <dbReference type="Proteomes" id="UP000603141"/>
    </source>
</evidence>
<reference evidence="2" key="1">
    <citation type="submission" date="2021-01" db="EMBL/GenBank/DDBJ databases">
        <title>Modified the classification status of verrucomicrobia.</title>
        <authorList>
            <person name="Feng X."/>
        </authorList>
    </citation>
    <scope>NUCLEOTIDE SEQUENCE</scope>
    <source>
        <strain evidence="2">KCTC 22041</strain>
    </source>
</reference>
<gene>
    <name evidence="2" type="ORF">JIN85_11925</name>
</gene>
<dbReference type="AlphaFoldDB" id="A0A934VX30"/>
<evidence type="ECO:0000313" key="2">
    <source>
        <dbReference type="EMBL" id="MBK1883129.1"/>
    </source>
</evidence>
<organism evidence="2 3">
    <name type="scientific">Luteolibacter pohnpeiensis</name>
    <dbReference type="NCBI Taxonomy" id="454153"/>
    <lineage>
        <taxon>Bacteria</taxon>
        <taxon>Pseudomonadati</taxon>
        <taxon>Verrucomicrobiota</taxon>
        <taxon>Verrucomicrobiia</taxon>
        <taxon>Verrucomicrobiales</taxon>
        <taxon>Verrucomicrobiaceae</taxon>
        <taxon>Luteolibacter</taxon>
    </lineage>
</organism>
<name>A0A934VX30_9BACT</name>
<proteinExistence type="predicted"/>
<keyword evidence="3" id="KW-1185">Reference proteome</keyword>
<feature type="compositionally biased region" description="Basic and acidic residues" evidence="1">
    <location>
        <begin position="162"/>
        <end position="172"/>
    </location>
</feature>
<dbReference type="Proteomes" id="UP000603141">
    <property type="component" value="Unassembled WGS sequence"/>
</dbReference>
<accession>A0A934VX30</accession>
<feature type="region of interest" description="Disordered" evidence="1">
    <location>
        <begin position="148"/>
        <end position="172"/>
    </location>
</feature>
<dbReference type="RefSeq" id="WP_200270945.1">
    <property type="nucleotide sequence ID" value="NZ_JAENIJ010000018.1"/>
</dbReference>
<comment type="caution">
    <text evidence="2">The sequence shown here is derived from an EMBL/GenBank/DDBJ whole genome shotgun (WGS) entry which is preliminary data.</text>
</comment>
<dbReference type="EMBL" id="JAENIJ010000018">
    <property type="protein sequence ID" value="MBK1883129.1"/>
    <property type="molecule type" value="Genomic_DNA"/>
</dbReference>
<sequence length="200" mass="23267">MTDPTPDWPLPFYFNGYEMPKWTAQWHLCSLGEYLNHFRDEWDEFVGFQHIWQLQCRLDHEKTVESEDPLIFQIFAQQVLICLIENRPAILEQITNATHSETSAEEVYHGLISGIGAMLDHVKTDGFAYWTSGNDDDLAELRSLIQHHQSPDGLEPPHAIQRRSEQERRIQSQQKELRYLAQSGLLDKPLRKIANQVSTP</sequence>
<protein>
    <submittedName>
        <fullName evidence="2">Uncharacterized protein</fullName>
    </submittedName>
</protein>
<evidence type="ECO:0000256" key="1">
    <source>
        <dbReference type="SAM" id="MobiDB-lite"/>
    </source>
</evidence>